<evidence type="ECO:0000313" key="1">
    <source>
        <dbReference type="EMBL" id="WGL96484.1"/>
    </source>
</evidence>
<dbReference type="RefSeq" id="WP_280629971.1">
    <property type="nucleotide sequence ID" value="NZ_CP123498.1"/>
</dbReference>
<organism evidence="1 2">
    <name type="scientific">Arsenophonus nasoniae</name>
    <name type="common">son-killer infecting Nasonia vitripennis</name>
    <dbReference type="NCBI Taxonomy" id="638"/>
    <lineage>
        <taxon>Bacteria</taxon>
        <taxon>Pseudomonadati</taxon>
        <taxon>Pseudomonadota</taxon>
        <taxon>Gammaproteobacteria</taxon>
        <taxon>Enterobacterales</taxon>
        <taxon>Morganellaceae</taxon>
        <taxon>Arsenophonus</taxon>
    </lineage>
</organism>
<dbReference type="EMBL" id="CP123498">
    <property type="protein sequence ID" value="WGL96484.1"/>
    <property type="molecule type" value="Genomic_DNA"/>
</dbReference>
<reference evidence="1" key="1">
    <citation type="submission" date="2023-04" db="EMBL/GenBank/DDBJ databases">
        <title>Genome dynamics across the evolutionary transition to endosymbiosis.</title>
        <authorList>
            <person name="Siozios S."/>
            <person name="Nadal-Jimenez P."/>
            <person name="Azagi T."/>
            <person name="Sprong H."/>
            <person name="Frost C.L."/>
            <person name="Parratt S.R."/>
            <person name="Taylor G."/>
            <person name="Brettell L."/>
            <person name="Lew K.C."/>
            <person name="Croft L."/>
            <person name="King K.C."/>
            <person name="Brockhurst M.A."/>
            <person name="Hypsa V."/>
            <person name="Novakova E."/>
            <person name="Darby A.C."/>
            <person name="Hurst G.D.D."/>
        </authorList>
    </citation>
    <scope>NUCLEOTIDE SEQUENCE</scope>
    <source>
        <strain evidence="1">AIh</strain>
    </source>
</reference>
<gene>
    <name evidence="1" type="ORF">QE207_08080</name>
</gene>
<accession>A0AA95GIJ1</accession>
<proteinExistence type="predicted"/>
<name>A0AA95GIJ1_9GAMM</name>
<evidence type="ECO:0000313" key="2">
    <source>
        <dbReference type="Proteomes" id="UP001177597"/>
    </source>
</evidence>
<protein>
    <submittedName>
        <fullName evidence="1">Uncharacterized protein</fullName>
    </submittedName>
</protein>
<dbReference type="AlphaFoldDB" id="A0AA95GIJ1"/>
<sequence>MVSKHHVQIISATKQHIAPLLPHVRQADIDEFYAMSMLSPREVLETGIAQATQAWAGIIDHQVVTIFGVSPGSILNGIGVPWLVGSDLLEKYQKIFLRRWRPVLNSMLGLYPELINYVDARNHVAKGWLHWLGFKLDEAKPVGVLNYPFHRFSMRAESCVTLSH</sequence>
<dbReference type="Proteomes" id="UP001177597">
    <property type="component" value="Chromosome"/>
</dbReference>